<evidence type="ECO:0000313" key="2">
    <source>
        <dbReference type="EMBL" id="CAA9538236.1"/>
    </source>
</evidence>
<gene>
    <name evidence="2" type="ORF">AVDCRST_MAG85-4339</name>
</gene>
<protein>
    <submittedName>
        <fullName evidence="2">Uncharacterized protein</fullName>
    </submittedName>
</protein>
<proteinExistence type="predicted"/>
<evidence type="ECO:0000256" key="1">
    <source>
        <dbReference type="SAM" id="MobiDB-lite"/>
    </source>
</evidence>
<sequence length="79" mass="7947">MAVGGRLGLGARARLGVRDALAEDDRCRGAARRELDDPVVVAQRGVAVEAPPEPLVACPGRLTPGLTAGSAGSRGSSRG</sequence>
<organism evidence="2">
    <name type="scientific">uncultured Solirubrobacteraceae bacterium</name>
    <dbReference type="NCBI Taxonomy" id="1162706"/>
    <lineage>
        <taxon>Bacteria</taxon>
        <taxon>Bacillati</taxon>
        <taxon>Actinomycetota</taxon>
        <taxon>Thermoleophilia</taxon>
        <taxon>Solirubrobacterales</taxon>
        <taxon>Solirubrobacteraceae</taxon>
        <taxon>environmental samples</taxon>
    </lineage>
</organism>
<dbReference type="AlphaFoldDB" id="A0A6J4U4K4"/>
<feature type="region of interest" description="Disordered" evidence="1">
    <location>
        <begin position="58"/>
        <end position="79"/>
    </location>
</feature>
<reference evidence="2" key="1">
    <citation type="submission" date="2020-02" db="EMBL/GenBank/DDBJ databases">
        <authorList>
            <person name="Meier V. D."/>
        </authorList>
    </citation>
    <scope>NUCLEOTIDE SEQUENCE</scope>
    <source>
        <strain evidence="2">AVDCRST_MAG85</strain>
    </source>
</reference>
<name>A0A6J4U4K4_9ACTN</name>
<accession>A0A6J4U4K4</accession>
<dbReference type="EMBL" id="CADCVT010000493">
    <property type="protein sequence ID" value="CAA9538236.1"/>
    <property type="molecule type" value="Genomic_DNA"/>
</dbReference>
<feature type="compositionally biased region" description="Low complexity" evidence="1">
    <location>
        <begin position="68"/>
        <end position="79"/>
    </location>
</feature>